<dbReference type="Pfam" id="PF14383">
    <property type="entry name" value="VARLMGL"/>
    <property type="match status" value="1"/>
</dbReference>
<dbReference type="PANTHER" id="PTHR37751:SF1">
    <property type="entry name" value="LOW PROTEIN: M-PHASE INDUCER PHOSPHATASE-LIKE PROTEIN"/>
    <property type="match status" value="1"/>
</dbReference>
<feature type="compositionally biased region" description="Polar residues" evidence="1">
    <location>
        <begin position="70"/>
        <end position="79"/>
    </location>
</feature>
<keyword evidence="4" id="KW-1185">Reference proteome</keyword>
<reference evidence="3 4" key="1">
    <citation type="journal article" date="2019" name="Genome Biol. Evol.">
        <title>The Rhododendron genome and chromosomal organization provide insight into shared whole-genome duplications across the heath family (Ericaceae).</title>
        <authorList>
            <person name="Soza V.L."/>
            <person name="Lindsley D."/>
            <person name="Waalkes A."/>
            <person name="Ramage E."/>
            <person name="Patwardhan R.P."/>
            <person name="Burton J.N."/>
            <person name="Adey A."/>
            <person name="Kumar A."/>
            <person name="Qiu R."/>
            <person name="Shendure J."/>
            <person name="Hall B."/>
        </authorList>
    </citation>
    <scope>NUCLEOTIDE SEQUENCE [LARGE SCALE GENOMIC DNA]</scope>
    <source>
        <strain evidence="3">RSF 1966-606</strain>
    </source>
</reference>
<organism evidence="3 4">
    <name type="scientific">Rhododendron williamsianum</name>
    <dbReference type="NCBI Taxonomy" id="262921"/>
    <lineage>
        <taxon>Eukaryota</taxon>
        <taxon>Viridiplantae</taxon>
        <taxon>Streptophyta</taxon>
        <taxon>Embryophyta</taxon>
        <taxon>Tracheophyta</taxon>
        <taxon>Spermatophyta</taxon>
        <taxon>Magnoliopsida</taxon>
        <taxon>eudicotyledons</taxon>
        <taxon>Gunneridae</taxon>
        <taxon>Pentapetalae</taxon>
        <taxon>asterids</taxon>
        <taxon>Ericales</taxon>
        <taxon>Ericaceae</taxon>
        <taxon>Ericoideae</taxon>
        <taxon>Rhodoreae</taxon>
        <taxon>Rhododendron</taxon>
    </lineage>
</organism>
<protein>
    <recommendedName>
        <fullName evidence="2">DUF3741 domain-containing protein</fullName>
    </recommendedName>
</protein>
<dbReference type="PANTHER" id="PTHR37751">
    <property type="entry name" value="LOW PROTEIN: M-PHASE INDUCER PHOSPHATASE-LIKE PROTEIN"/>
    <property type="match status" value="1"/>
</dbReference>
<feature type="non-terminal residue" evidence="3">
    <location>
        <position position="1"/>
    </location>
</feature>
<evidence type="ECO:0000313" key="4">
    <source>
        <dbReference type="Proteomes" id="UP000428333"/>
    </source>
</evidence>
<feature type="compositionally biased region" description="Polar residues" evidence="1">
    <location>
        <begin position="184"/>
        <end position="194"/>
    </location>
</feature>
<sequence length="429" mass="47475">MGKDWLYWGGSNSNSSSSTKAGGSGGRSTKKGRVEGNHTASGCMNAVFQLFDFHHFQFPLHHQRQDRRLSSLTLSSQKNPSEEKFRHGVSENNAGVEAPRNSLEMEEAFASFPSSTMKGEESFNIPMGIQVKTRTDDLSSEFSTSPGSKTPNLVARLMGLDVLPPADTCSTSSSSSTCVRPSKSRPQMGQSRSSRVGARHLFDTDIIGTRSLPETPRISSARRSDVEYHHRLSLQINKEIAGATDDLSAMKGIVKQVKEKVSRRAGLDITNTTETERPEEETTMMVMIMWFYLKHMEDLTLFHRKGAHRSYLEYEPAPVHSEANLSTSGRNPGGDFEALREFKPMGILGSVRSFDSWVGVNRENMRENQKLPVGDCQVLEDIDALIETDLGRSELRGAVALEEEGEAIVAELEEDLVESLVHEMTMGAL</sequence>
<dbReference type="EMBL" id="QEFC01000314">
    <property type="protein sequence ID" value="KAE9464934.1"/>
    <property type="molecule type" value="Genomic_DNA"/>
</dbReference>
<feature type="region of interest" description="Disordered" evidence="1">
    <location>
        <begin position="1"/>
        <end position="37"/>
    </location>
</feature>
<proteinExistence type="predicted"/>
<dbReference type="Proteomes" id="UP000428333">
    <property type="component" value="Linkage Group LG02"/>
</dbReference>
<evidence type="ECO:0000256" key="1">
    <source>
        <dbReference type="SAM" id="MobiDB-lite"/>
    </source>
</evidence>
<evidence type="ECO:0000259" key="2">
    <source>
        <dbReference type="Pfam" id="PF14383"/>
    </source>
</evidence>
<dbReference type="OrthoDB" id="1939700at2759"/>
<feature type="region of interest" description="Disordered" evidence="1">
    <location>
        <begin position="167"/>
        <end position="196"/>
    </location>
</feature>
<dbReference type="InterPro" id="IPR032795">
    <property type="entry name" value="DUF3741-assoc"/>
</dbReference>
<comment type="caution">
    <text evidence="3">The sequence shown here is derived from an EMBL/GenBank/DDBJ whole genome shotgun (WGS) entry which is preliminary data.</text>
</comment>
<gene>
    <name evidence="3" type="ORF">C3L33_03158</name>
</gene>
<evidence type="ECO:0000313" key="3">
    <source>
        <dbReference type="EMBL" id="KAE9464934.1"/>
    </source>
</evidence>
<feature type="domain" description="DUF3741" evidence="2">
    <location>
        <begin position="143"/>
        <end position="166"/>
    </location>
</feature>
<dbReference type="AlphaFoldDB" id="A0A6A4MA41"/>
<feature type="region of interest" description="Disordered" evidence="1">
    <location>
        <begin position="69"/>
        <end position="88"/>
    </location>
</feature>
<name>A0A6A4MA41_9ERIC</name>
<feature type="compositionally biased region" description="Low complexity" evidence="1">
    <location>
        <begin position="168"/>
        <end position="178"/>
    </location>
</feature>
<accession>A0A6A4MA41</accession>
<feature type="compositionally biased region" description="Low complexity" evidence="1">
    <location>
        <begin position="9"/>
        <end position="21"/>
    </location>
</feature>